<reference evidence="3" key="2">
    <citation type="submission" date="2015-01" db="EMBL/GenBank/DDBJ databases">
        <title>Evolutionary Origins and Diversification of the Mycorrhizal Mutualists.</title>
        <authorList>
            <consortium name="DOE Joint Genome Institute"/>
            <consortium name="Mycorrhizal Genomics Consortium"/>
            <person name="Kohler A."/>
            <person name="Kuo A."/>
            <person name="Nagy L.G."/>
            <person name="Floudas D."/>
            <person name="Copeland A."/>
            <person name="Barry K.W."/>
            <person name="Cichocki N."/>
            <person name="Veneault-Fourrey C."/>
            <person name="LaButti K."/>
            <person name="Lindquist E.A."/>
            <person name="Lipzen A."/>
            <person name="Lundell T."/>
            <person name="Morin E."/>
            <person name="Murat C."/>
            <person name="Riley R."/>
            <person name="Ohm R."/>
            <person name="Sun H."/>
            <person name="Tunlid A."/>
            <person name="Henrissat B."/>
            <person name="Grigoriev I.V."/>
            <person name="Hibbett D.S."/>
            <person name="Martin F."/>
        </authorList>
    </citation>
    <scope>NUCLEOTIDE SEQUENCE [LARGE SCALE GENOMIC DNA]</scope>
    <source>
        <strain evidence="3">F 1598</strain>
    </source>
</reference>
<feature type="domain" description="Protein kinase" evidence="1">
    <location>
        <begin position="1"/>
        <end position="209"/>
    </location>
</feature>
<dbReference type="GO" id="GO:0004674">
    <property type="term" value="F:protein serine/threonine kinase activity"/>
    <property type="evidence" value="ECO:0007669"/>
    <property type="project" value="TreeGrafter"/>
</dbReference>
<keyword evidence="3" id="KW-1185">Reference proteome</keyword>
<dbReference type="HOGENOM" id="CLU_000288_7_18_1"/>
<accession>A0A0C3F3E6</accession>
<sequence>REIRIRLELSHENIIPLLGISYDFDRPSMPCLVCPWFQNGDIINFLREQPNVDKLSLVRIAAGLSYLHSMSVVHGDVQGSNILISNNYEASLTNFGRSRVLQSSGFMTEAVSPSGQWRWMSPELMTDALDECAPRVTMATDVWAFAMTVVEVFTGAIPFSHIKSDASVIMFILSGGRPKQERCPQINDEIWEMLEKCWDVVPQRRPSMT</sequence>
<dbReference type="PRINTS" id="PR00109">
    <property type="entry name" value="TYRKINASE"/>
</dbReference>
<dbReference type="InterPro" id="IPR011009">
    <property type="entry name" value="Kinase-like_dom_sf"/>
</dbReference>
<dbReference type="PROSITE" id="PS50011">
    <property type="entry name" value="PROTEIN_KINASE_DOM"/>
    <property type="match status" value="1"/>
</dbReference>
<dbReference type="Gene3D" id="1.10.510.10">
    <property type="entry name" value="Transferase(Phosphotransferase) domain 1"/>
    <property type="match status" value="1"/>
</dbReference>
<dbReference type="Proteomes" id="UP000054166">
    <property type="component" value="Unassembled WGS sequence"/>
</dbReference>
<feature type="non-terminal residue" evidence="2">
    <location>
        <position position="209"/>
    </location>
</feature>
<name>A0A0C3F3E6_PILCF</name>
<gene>
    <name evidence="2" type="ORF">PILCRDRAFT_32124</name>
</gene>
<dbReference type="InterPro" id="IPR051681">
    <property type="entry name" value="Ser/Thr_Kinases-Pseudokinases"/>
</dbReference>
<organism evidence="2 3">
    <name type="scientific">Piloderma croceum (strain F 1598)</name>
    <dbReference type="NCBI Taxonomy" id="765440"/>
    <lineage>
        <taxon>Eukaryota</taxon>
        <taxon>Fungi</taxon>
        <taxon>Dikarya</taxon>
        <taxon>Basidiomycota</taxon>
        <taxon>Agaricomycotina</taxon>
        <taxon>Agaricomycetes</taxon>
        <taxon>Agaricomycetidae</taxon>
        <taxon>Atheliales</taxon>
        <taxon>Atheliaceae</taxon>
        <taxon>Piloderma</taxon>
    </lineage>
</organism>
<dbReference type="GO" id="GO:0005524">
    <property type="term" value="F:ATP binding"/>
    <property type="evidence" value="ECO:0007669"/>
    <property type="project" value="InterPro"/>
</dbReference>
<feature type="non-terminal residue" evidence="2">
    <location>
        <position position="1"/>
    </location>
</feature>
<proteinExistence type="predicted"/>
<dbReference type="Pfam" id="PF07714">
    <property type="entry name" value="PK_Tyr_Ser-Thr"/>
    <property type="match status" value="1"/>
</dbReference>
<dbReference type="STRING" id="765440.A0A0C3F3E6"/>
<evidence type="ECO:0000313" key="2">
    <source>
        <dbReference type="EMBL" id="KIM74466.1"/>
    </source>
</evidence>
<evidence type="ECO:0000313" key="3">
    <source>
        <dbReference type="Proteomes" id="UP000054166"/>
    </source>
</evidence>
<dbReference type="InterPro" id="IPR000719">
    <property type="entry name" value="Prot_kinase_dom"/>
</dbReference>
<dbReference type="InterPro" id="IPR001245">
    <property type="entry name" value="Ser-Thr/Tyr_kinase_cat_dom"/>
</dbReference>
<evidence type="ECO:0000259" key="1">
    <source>
        <dbReference type="PROSITE" id="PS50011"/>
    </source>
</evidence>
<dbReference type="SUPFAM" id="SSF56112">
    <property type="entry name" value="Protein kinase-like (PK-like)"/>
    <property type="match status" value="1"/>
</dbReference>
<dbReference type="PANTHER" id="PTHR44329">
    <property type="entry name" value="SERINE/THREONINE-PROTEIN KINASE TNNI3K-RELATED"/>
    <property type="match status" value="1"/>
</dbReference>
<dbReference type="InParanoid" id="A0A0C3F3E6"/>
<reference evidence="2 3" key="1">
    <citation type="submission" date="2014-04" db="EMBL/GenBank/DDBJ databases">
        <authorList>
            <consortium name="DOE Joint Genome Institute"/>
            <person name="Kuo A."/>
            <person name="Tarkka M."/>
            <person name="Buscot F."/>
            <person name="Kohler A."/>
            <person name="Nagy L.G."/>
            <person name="Floudas D."/>
            <person name="Copeland A."/>
            <person name="Barry K.W."/>
            <person name="Cichocki N."/>
            <person name="Veneault-Fourrey C."/>
            <person name="LaButti K."/>
            <person name="Lindquist E.A."/>
            <person name="Lipzen A."/>
            <person name="Lundell T."/>
            <person name="Morin E."/>
            <person name="Murat C."/>
            <person name="Sun H."/>
            <person name="Tunlid A."/>
            <person name="Henrissat B."/>
            <person name="Grigoriev I.V."/>
            <person name="Hibbett D.S."/>
            <person name="Martin F."/>
            <person name="Nordberg H.P."/>
            <person name="Cantor M.N."/>
            <person name="Hua S.X."/>
        </authorList>
    </citation>
    <scope>NUCLEOTIDE SEQUENCE [LARGE SCALE GENOMIC DNA]</scope>
    <source>
        <strain evidence="2 3">F 1598</strain>
    </source>
</reference>
<dbReference type="OrthoDB" id="346907at2759"/>
<dbReference type="AlphaFoldDB" id="A0A0C3F3E6"/>
<dbReference type="EMBL" id="KN833060">
    <property type="protein sequence ID" value="KIM74466.1"/>
    <property type="molecule type" value="Genomic_DNA"/>
</dbReference>
<protein>
    <recommendedName>
        <fullName evidence="1">Protein kinase domain-containing protein</fullName>
    </recommendedName>
</protein>